<feature type="domain" description="Ig-like" evidence="7">
    <location>
        <begin position="230"/>
        <end position="313"/>
    </location>
</feature>
<evidence type="ECO:0000313" key="8">
    <source>
        <dbReference type="EMBL" id="ELK03227.1"/>
    </source>
</evidence>
<gene>
    <name evidence="8" type="ORF">PAL_GLEAN10017028</name>
</gene>
<dbReference type="Gene3D" id="1.20.900.10">
    <property type="entry name" value="Dbl homology (DH) domain"/>
    <property type="match status" value="1"/>
</dbReference>
<organism evidence="8 9">
    <name type="scientific">Pteropus alecto</name>
    <name type="common">Black flying fox</name>
    <dbReference type="NCBI Taxonomy" id="9402"/>
    <lineage>
        <taxon>Eukaryota</taxon>
        <taxon>Metazoa</taxon>
        <taxon>Chordata</taxon>
        <taxon>Craniata</taxon>
        <taxon>Vertebrata</taxon>
        <taxon>Euteleostomi</taxon>
        <taxon>Mammalia</taxon>
        <taxon>Eutheria</taxon>
        <taxon>Laurasiatheria</taxon>
        <taxon>Chiroptera</taxon>
        <taxon>Yinpterochiroptera</taxon>
        <taxon>Pteropodoidea</taxon>
        <taxon>Pteropodidae</taxon>
        <taxon>Pteropodinae</taxon>
        <taxon>Pteropus</taxon>
    </lineage>
</organism>
<dbReference type="PROSITE" id="PS50010">
    <property type="entry name" value="DH_2"/>
    <property type="match status" value="1"/>
</dbReference>
<name>L5JVZ4_PTEAL</name>
<dbReference type="InterPro" id="IPR001849">
    <property type="entry name" value="PH_domain"/>
</dbReference>
<evidence type="ECO:0000256" key="4">
    <source>
        <dbReference type="SAM" id="MobiDB-lite"/>
    </source>
</evidence>
<dbReference type="InterPro" id="IPR035899">
    <property type="entry name" value="DBL_dom_sf"/>
</dbReference>
<dbReference type="SUPFAM" id="SSF50729">
    <property type="entry name" value="PH domain-like"/>
    <property type="match status" value="1"/>
</dbReference>
<dbReference type="SMART" id="SM00233">
    <property type="entry name" value="PH"/>
    <property type="match status" value="1"/>
</dbReference>
<reference evidence="9" key="1">
    <citation type="journal article" date="2013" name="Science">
        <title>Comparative analysis of bat genomes provides insight into the evolution of flight and immunity.</title>
        <authorList>
            <person name="Zhang G."/>
            <person name="Cowled C."/>
            <person name="Shi Z."/>
            <person name="Huang Z."/>
            <person name="Bishop-Lilly K.A."/>
            <person name="Fang X."/>
            <person name="Wynne J.W."/>
            <person name="Xiong Z."/>
            <person name="Baker M.L."/>
            <person name="Zhao W."/>
            <person name="Tachedjian M."/>
            <person name="Zhu Y."/>
            <person name="Zhou P."/>
            <person name="Jiang X."/>
            <person name="Ng J."/>
            <person name="Yang L."/>
            <person name="Wu L."/>
            <person name="Xiao J."/>
            <person name="Feng Y."/>
            <person name="Chen Y."/>
            <person name="Sun X."/>
            <person name="Zhang Y."/>
            <person name="Marsh G.A."/>
            <person name="Crameri G."/>
            <person name="Broder C.C."/>
            <person name="Frey K.G."/>
            <person name="Wang L.F."/>
            <person name="Wang J."/>
        </authorList>
    </citation>
    <scope>NUCLEOTIDE SEQUENCE [LARGE SCALE GENOMIC DNA]</scope>
</reference>
<dbReference type="InParanoid" id="L5JVZ4"/>
<dbReference type="InterPro" id="IPR003598">
    <property type="entry name" value="Ig_sub2"/>
</dbReference>
<dbReference type="InterPro" id="IPR055251">
    <property type="entry name" value="SOS1_NGEF_PH"/>
</dbReference>
<evidence type="ECO:0000256" key="3">
    <source>
        <dbReference type="SAM" id="Coils"/>
    </source>
</evidence>
<feature type="coiled-coil region" evidence="3">
    <location>
        <begin position="52"/>
        <end position="79"/>
    </location>
</feature>
<feature type="region of interest" description="Disordered" evidence="4">
    <location>
        <begin position="454"/>
        <end position="517"/>
    </location>
</feature>
<feature type="domain" description="Ig-like" evidence="7">
    <location>
        <begin position="324"/>
        <end position="414"/>
    </location>
</feature>
<dbReference type="Pfam" id="PF22697">
    <property type="entry name" value="SOS1_NGEF_PH"/>
    <property type="match status" value="1"/>
</dbReference>
<protein>
    <submittedName>
        <fullName evidence="8">Obscurin</fullName>
    </submittedName>
</protein>
<evidence type="ECO:0000313" key="9">
    <source>
        <dbReference type="Proteomes" id="UP000010552"/>
    </source>
</evidence>
<dbReference type="GO" id="GO:0005085">
    <property type="term" value="F:guanyl-nucleotide exchange factor activity"/>
    <property type="evidence" value="ECO:0007669"/>
    <property type="project" value="InterPro"/>
</dbReference>
<dbReference type="SMART" id="SM00409">
    <property type="entry name" value="IG"/>
    <property type="match status" value="2"/>
</dbReference>
<dbReference type="SMART" id="SM00408">
    <property type="entry name" value="IGc2"/>
    <property type="match status" value="2"/>
</dbReference>
<dbReference type="FunFam" id="2.60.40.10:FF:000380">
    <property type="entry name" value="obscurin isoform X3"/>
    <property type="match status" value="1"/>
</dbReference>
<dbReference type="EMBL" id="KB031114">
    <property type="protein sequence ID" value="ELK03227.1"/>
    <property type="molecule type" value="Genomic_DNA"/>
</dbReference>
<evidence type="ECO:0000259" key="5">
    <source>
        <dbReference type="PROSITE" id="PS50003"/>
    </source>
</evidence>
<dbReference type="PROSITE" id="PS50835">
    <property type="entry name" value="IG_LIKE"/>
    <property type="match status" value="2"/>
</dbReference>
<dbReference type="GO" id="GO:0030018">
    <property type="term" value="C:Z disc"/>
    <property type="evidence" value="ECO:0007669"/>
    <property type="project" value="TreeGrafter"/>
</dbReference>
<dbReference type="PROSITE" id="PS50003">
    <property type="entry name" value="PH_DOMAIN"/>
    <property type="match status" value="1"/>
</dbReference>
<feature type="compositionally biased region" description="Low complexity" evidence="4">
    <location>
        <begin position="724"/>
        <end position="740"/>
    </location>
</feature>
<evidence type="ECO:0000259" key="7">
    <source>
        <dbReference type="PROSITE" id="PS50835"/>
    </source>
</evidence>
<feature type="compositionally biased region" description="Basic and acidic residues" evidence="4">
    <location>
        <begin position="638"/>
        <end position="647"/>
    </location>
</feature>
<sequence length="824" mass="90256">MTWAIQGLCSPALRPTLRYPQKYAEEILSAANPSQPPPPPLQHFLEQPVQRVQQYQALLKELIRNKARNQQNCALLEQAYAVVSALPQRAENQLHVSLMENYPGTLEALGEPIRQGHFIVWEGAPGARMPWKGHHRHVFLFRHHLVVCKPRRDSRTDTFSYVFRNMMKLSSIDLNEQVEGDDRAFEVWHEREDSVRKYLLQARTVITKNAWVKEISSIQQRLALTVWRAPDFEEELADCTAELGETVKLACRVTGTPKPIVSWYKDGKPVEVDPHHILIEDPDGSCTLILDNLTGVDSGQYMCFAASAAGNASTLGKILVQVPPRFVNKVRAVPFVEGEDAQITCTIEGAPHPQIRWYKDGTLLTPGGKYRTLSEPRSGLLVLEIQAASKEDLGHYECELVNRLGSTRGGTELSLQSPALRAQEQRRREHIAVLEVTEQETKVPKKTVIIEETITTVVKSPRGRRRSPSKSPSRSPSRRHASPPRPGLQAPELLYTPGLGQPRRPTAEPGWRPTVPTLYVTEPGAHTQALPRGTGPPPKWVEVEETIEVQVKKTGQRSVSPATEVPGSSAGLLFMLPGGTPGGDPNTNNSNNKMLAQEPPDQGRAMGSVSEPLILDMGPETPDLSSPGATEEEALLEEEGRGAHQTEELLGADDLWGRDPKILEHDGRALTLADLEDYVPQEGETFGCSGPVPSASDDPPCEVSVLQREISEPTVGQPVLLNVGRPLGPRGPPGFFSRLPQGGALSGPQGPGPAVSFCVREAQAGSATSWKPSFCTQVQHSPDSGQSSFKTEISTQTVSFGTVGETVTLHIRPDRDECSSPSQG</sequence>
<evidence type="ECO:0000256" key="2">
    <source>
        <dbReference type="ARBA" id="ARBA00022490"/>
    </source>
</evidence>
<dbReference type="STRING" id="9402.L5JVZ4"/>
<dbReference type="InterPro" id="IPR013783">
    <property type="entry name" value="Ig-like_fold"/>
</dbReference>
<feature type="domain" description="PH" evidence="5">
    <location>
        <begin position="111"/>
        <end position="220"/>
    </location>
</feature>
<feature type="compositionally biased region" description="Low complexity" evidence="4">
    <location>
        <begin position="583"/>
        <end position="592"/>
    </location>
</feature>
<evidence type="ECO:0000256" key="1">
    <source>
        <dbReference type="ARBA" id="ARBA00004496"/>
    </source>
</evidence>
<feature type="region of interest" description="Disordered" evidence="4">
    <location>
        <begin position="579"/>
        <end position="652"/>
    </location>
</feature>
<accession>L5JVZ4</accession>
<dbReference type="PANTHER" id="PTHR47633">
    <property type="entry name" value="IMMUNOGLOBULIN"/>
    <property type="match status" value="1"/>
</dbReference>
<evidence type="ECO:0000259" key="6">
    <source>
        <dbReference type="PROSITE" id="PS50010"/>
    </source>
</evidence>
<feature type="domain" description="DH" evidence="6">
    <location>
        <begin position="40"/>
        <end position="93"/>
    </location>
</feature>
<dbReference type="InterPro" id="IPR003599">
    <property type="entry name" value="Ig_sub"/>
</dbReference>
<keyword evidence="9" id="KW-1185">Reference proteome</keyword>
<comment type="subcellular location">
    <subcellularLocation>
        <location evidence="1">Cytoplasm</location>
    </subcellularLocation>
</comment>
<dbReference type="Pfam" id="PF07679">
    <property type="entry name" value="I-set"/>
    <property type="match status" value="2"/>
</dbReference>
<dbReference type="InterPro" id="IPR011993">
    <property type="entry name" value="PH-like_dom_sf"/>
</dbReference>
<dbReference type="Proteomes" id="UP000010552">
    <property type="component" value="Unassembled WGS sequence"/>
</dbReference>
<dbReference type="SUPFAM" id="SSF48726">
    <property type="entry name" value="Immunoglobulin"/>
    <property type="match status" value="2"/>
</dbReference>
<dbReference type="InterPro" id="IPR007110">
    <property type="entry name" value="Ig-like_dom"/>
</dbReference>
<dbReference type="SUPFAM" id="SSF48065">
    <property type="entry name" value="DBL homology domain (DH-domain)"/>
    <property type="match status" value="1"/>
</dbReference>
<dbReference type="InterPro" id="IPR036179">
    <property type="entry name" value="Ig-like_dom_sf"/>
</dbReference>
<dbReference type="AlphaFoldDB" id="L5JVZ4"/>
<dbReference type="FunFam" id="2.60.40.10:FF:000773">
    <property type="entry name" value="obscurin isoform X4"/>
    <property type="match status" value="1"/>
</dbReference>
<dbReference type="FunFam" id="2.30.29.30:FF:000197">
    <property type="entry name" value="obscurin isoform X5"/>
    <property type="match status" value="1"/>
</dbReference>
<dbReference type="Gene3D" id="2.60.40.10">
    <property type="entry name" value="Immunoglobulins"/>
    <property type="match status" value="2"/>
</dbReference>
<dbReference type="CDD" id="cd20971">
    <property type="entry name" value="IgI_1_Titin-A168_like"/>
    <property type="match status" value="1"/>
</dbReference>
<dbReference type="GO" id="GO:0004672">
    <property type="term" value="F:protein kinase activity"/>
    <property type="evidence" value="ECO:0007669"/>
    <property type="project" value="TreeGrafter"/>
</dbReference>
<dbReference type="InterPro" id="IPR000219">
    <property type="entry name" value="DH_dom"/>
</dbReference>
<keyword evidence="2" id="KW-0963">Cytoplasm</keyword>
<dbReference type="PANTHER" id="PTHR47633:SF4">
    <property type="entry name" value="MYOPALLADIN ISOFORM X1"/>
    <property type="match status" value="1"/>
</dbReference>
<proteinExistence type="predicted"/>
<dbReference type="Gene3D" id="2.30.29.30">
    <property type="entry name" value="Pleckstrin-homology domain (PH domain)/Phosphotyrosine-binding domain (PTB)"/>
    <property type="match status" value="1"/>
</dbReference>
<dbReference type="InterPro" id="IPR013098">
    <property type="entry name" value="Ig_I-set"/>
</dbReference>
<keyword evidence="3" id="KW-0175">Coiled coil</keyword>
<feature type="region of interest" description="Disordered" evidence="4">
    <location>
        <begin position="721"/>
        <end position="751"/>
    </location>
</feature>